<accession>A0AAQ4DB43</accession>
<name>A0AAQ4DB43_AMBAM</name>
<comment type="caution">
    <text evidence="3">The sequence shown here is derived from an EMBL/GenBank/DDBJ whole genome shotgun (WGS) entry which is preliminary data.</text>
</comment>
<keyword evidence="4" id="KW-1185">Reference proteome</keyword>
<keyword evidence="1" id="KW-1133">Transmembrane helix</keyword>
<evidence type="ECO:0000313" key="3">
    <source>
        <dbReference type="EMBL" id="KAK8759683.1"/>
    </source>
</evidence>
<dbReference type="Proteomes" id="UP001321473">
    <property type="component" value="Unassembled WGS sequence"/>
</dbReference>
<keyword evidence="1" id="KW-0472">Membrane</keyword>
<reference evidence="3 4" key="1">
    <citation type="journal article" date="2023" name="Arcadia Sci">
        <title>De novo assembly of a long-read Amblyomma americanum tick genome.</title>
        <authorList>
            <person name="Chou S."/>
            <person name="Poskanzer K.E."/>
            <person name="Rollins M."/>
            <person name="Thuy-Boun P.S."/>
        </authorList>
    </citation>
    <scope>NUCLEOTIDE SEQUENCE [LARGE SCALE GENOMIC DNA]</scope>
    <source>
        <strain evidence="3">F_SG_1</strain>
        <tissue evidence="3">Salivary glands</tissue>
    </source>
</reference>
<evidence type="ECO:0000313" key="4">
    <source>
        <dbReference type="Proteomes" id="UP001321473"/>
    </source>
</evidence>
<proteinExistence type="predicted"/>
<feature type="signal peptide" evidence="2">
    <location>
        <begin position="1"/>
        <end position="24"/>
    </location>
</feature>
<sequence>MRLQQASALVALVLASSWIIVAQAVYPDAALYQTNINRQSSAGAAAAGGIAATLTQLQSRYATKYSSWHMLHYLAVNMCVLNTHLNIFTIHNSFHFVWKTLLRSADLAGLSCKRNWRPFVQGISGLMSGLVSSLPSMLTNAVPMLLMLGLGGLLLPLLGVSLFFREGQKRTFSLPSINPAILDGLADVLDRVTKAIEQGEKKYATKNN</sequence>
<feature type="transmembrane region" description="Helical" evidence="1">
    <location>
        <begin position="144"/>
        <end position="164"/>
    </location>
</feature>
<evidence type="ECO:0000256" key="1">
    <source>
        <dbReference type="SAM" id="Phobius"/>
    </source>
</evidence>
<gene>
    <name evidence="3" type="ORF">V5799_002689</name>
</gene>
<evidence type="ECO:0000256" key="2">
    <source>
        <dbReference type="SAM" id="SignalP"/>
    </source>
</evidence>
<keyword evidence="2" id="KW-0732">Signal</keyword>
<protein>
    <submittedName>
        <fullName evidence="3">Uncharacterized protein</fullName>
    </submittedName>
</protein>
<dbReference type="AlphaFoldDB" id="A0AAQ4DB43"/>
<organism evidence="3 4">
    <name type="scientific">Amblyomma americanum</name>
    <name type="common">Lone star tick</name>
    <dbReference type="NCBI Taxonomy" id="6943"/>
    <lineage>
        <taxon>Eukaryota</taxon>
        <taxon>Metazoa</taxon>
        <taxon>Ecdysozoa</taxon>
        <taxon>Arthropoda</taxon>
        <taxon>Chelicerata</taxon>
        <taxon>Arachnida</taxon>
        <taxon>Acari</taxon>
        <taxon>Parasitiformes</taxon>
        <taxon>Ixodida</taxon>
        <taxon>Ixodoidea</taxon>
        <taxon>Ixodidae</taxon>
        <taxon>Amblyomminae</taxon>
        <taxon>Amblyomma</taxon>
    </lineage>
</organism>
<keyword evidence="1" id="KW-0812">Transmembrane</keyword>
<feature type="chain" id="PRO_5042878967" evidence="2">
    <location>
        <begin position="25"/>
        <end position="208"/>
    </location>
</feature>
<dbReference type="EMBL" id="JARKHS020032742">
    <property type="protein sequence ID" value="KAK8759683.1"/>
    <property type="molecule type" value="Genomic_DNA"/>
</dbReference>